<protein>
    <submittedName>
        <fullName evidence="3">Rab-GTPase-TBC domain-containing protein</fullName>
    </submittedName>
</protein>
<evidence type="ECO:0000313" key="3">
    <source>
        <dbReference type="EMBL" id="GJE92274.1"/>
    </source>
</evidence>
<comment type="caution">
    <text evidence="3">The sequence shown here is derived from an EMBL/GenBank/DDBJ whole genome shotgun (WGS) entry which is preliminary data.</text>
</comment>
<dbReference type="AlphaFoldDB" id="A0A9P3LF57"/>
<evidence type="ECO:0000256" key="1">
    <source>
        <dbReference type="SAM" id="MobiDB-lite"/>
    </source>
</evidence>
<accession>A0A9P3LF57</accession>
<proteinExistence type="predicted"/>
<dbReference type="InterPro" id="IPR035969">
    <property type="entry name" value="Rab-GAP_TBC_sf"/>
</dbReference>
<evidence type="ECO:0000313" key="4">
    <source>
        <dbReference type="Proteomes" id="UP000703269"/>
    </source>
</evidence>
<feature type="compositionally biased region" description="Low complexity" evidence="1">
    <location>
        <begin position="54"/>
        <end position="66"/>
    </location>
</feature>
<dbReference type="GO" id="GO:0005794">
    <property type="term" value="C:Golgi apparatus"/>
    <property type="evidence" value="ECO:0007669"/>
    <property type="project" value="TreeGrafter"/>
</dbReference>
<dbReference type="GO" id="GO:0005096">
    <property type="term" value="F:GTPase activator activity"/>
    <property type="evidence" value="ECO:0007669"/>
    <property type="project" value="TreeGrafter"/>
</dbReference>
<organism evidence="3 4">
    <name type="scientific">Phanerochaete sordida</name>
    <dbReference type="NCBI Taxonomy" id="48140"/>
    <lineage>
        <taxon>Eukaryota</taxon>
        <taxon>Fungi</taxon>
        <taxon>Dikarya</taxon>
        <taxon>Basidiomycota</taxon>
        <taxon>Agaricomycotina</taxon>
        <taxon>Agaricomycetes</taxon>
        <taxon>Polyporales</taxon>
        <taxon>Phanerochaetaceae</taxon>
        <taxon>Phanerochaete</taxon>
    </lineage>
</organism>
<sequence length="538" mass="60400">MSARPPPARPHIGLNPSGRFGTYSISDWGEDDAWDSGSDEESARPAAWGSGARSTTSSTPVSVPKPKSNRSTSTIASSYTHVDAPSPSSYPPRTDDLQPPTRQGWTIVRTASQGTDTQHGAPRTREAHADPEVEGDLILGDLDPEEPTASHAATAPAAKSKVAHGSDAVREDVKEIVKDPLHLVHRKARHGSPQRDDSLADAEASEKLMRERSIRSNRRQKFVSCITSEDVSMAQLRKLAWNGVPEDLRPISWPLLLGYLPLPAPLRVSTLARKRSEYLSLVELAFARNRDGLDQQIWHQIEIDVPRTRPGVRLWMHATTQRSLERILYVWAIRHPASGYVQGINDLVTPFFQVFLSAYIDSDPEEFDPALLPPEALNAVEADSFWCLSRLLDGIQDNYIAGQPGIHRSVKRMAELVARIDPPLAAHLESENVEFMQFAFRWMNCLLMREISVQNTIRMWDTYLAEGTDAFSQFHLYVCSAFLVRWSKKLKEMDFQGIIMFLQSLPTQGWTDHEIELLLSEAFVHYSTWHNAQSHFGK</sequence>
<dbReference type="PROSITE" id="PS50086">
    <property type="entry name" value="TBC_RABGAP"/>
    <property type="match status" value="1"/>
</dbReference>
<feature type="compositionally biased region" description="Acidic residues" evidence="1">
    <location>
        <begin position="28"/>
        <end position="40"/>
    </location>
</feature>
<dbReference type="SUPFAM" id="SSF47923">
    <property type="entry name" value="Ypt/Rab-GAP domain of gyp1p"/>
    <property type="match status" value="2"/>
</dbReference>
<dbReference type="Proteomes" id="UP000703269">
    <property type="component" value="Unassembled WGS sequence"/>
</dbReference>
<feature type="region of interest" description="Disordered" evidence="1">
    <location>
        <begin position="184"/>
        <end position="213"/>
    </location>
</feature>
<dbReference type="Gene3D" id="1.10.472.80">
    <property type="entry name" value="Ypt/Rab-GAP domain of gyp1p, domain 3"/>
    <property type="match status" value="1"/>
</dbReference>
<name>A0A9P3LF57_9APHY</name>
<dbReference type="Gene3D" id="1.10.8.270">
    <property type="entry name" value="putative rabgap domain of human tbc1 domain family member 14 like domains"/>
    <property type="match status" value="1"/>
</dbReference>
<dbReference type="PANTHER" id="PTHR22957">
    <property type="entry name" value="TBC1 DOMAIN FAMILY MEMBER GTPASE-ACTIVATING PROTEIN"/>
    <property type="match status" value="1"/>
</dbReference>
<dbReference type="SMART" id="SM00164">
    <property type="entry name" value="TBC"/>
    <property type="match status" value="1"/>
</dbReference>
<dbReference type="Pfam" id="PF00566">
    <property type="entry name" value="RabGAP-TBC"/>
    <property type="match status" value="1"/>
</dbReference>
<feature type="domain" description="Rab-GAP TBC" evidence="2">
    <location>
        <begin position="243"/>
        <end position="467"/>
    </location>
</feature>
<dbReference type="EMBL" id="BPQB01000025">
    <property type="protein sequence ID" value="GJE92274.1"/>
    <property type="molecule type" value="Genomic_DNA"/>
</dbReference>
<feature type="region of interest" description="Disordered" evidence="1">
    <location>
        <begin position="1"/>
        <end position="166"/>
    </location>
</feature>
<dbReference type="FunFam" id="1.10.8.270:FF:000037">
    <property type="entry name" value="TBC1 domain family member 22A"/>
    <property type="match status" value="1"/>
</dbReference>
<reference evidence="3 4" key="1">
    <citation type="submission" date="2021-08" db="EMBL/GenBank/DDBJ databases">
        <title>Draft Genome Sequence of Phanerochaete sordida strain YK-624.</title>
        <authorList>
            <person name="Mori T."/>
            <person name="Dohra H."/>
            <person name="Suzuki T."/>
            <person name="Kawagishi H."/>
            <person name="Hirai H."/>
        </authorList>
    </citation>
    <scope>NUCLEOTIDE SEQUENCE [LARGE SCALE GENOMIC DNA]</scope>
    <source>
        <strain evidence="3 4">YK-624</strain>
    </source>
</reference>
<feature type="compositionally biased region" description="Polar residues" evidence="1">
    <location>
        <begin position="69"/>
        <end position="80"/>
    </location>
</feature>
<feature type="compositionally biased region" description="Basic and acidic residues" evidence="1">
    <location>
        <begin position="193"/>
        <end position="213"/>
    </location>
</feature>
<feature type="compositionally biased region" description="Low complexity" evidence="1">
    <location>
        <begin position="147"/>
        <end position="160"/>
    </location>
</feature>
<keyword evidence="4" id="KW-1185">Reference proteome</keyword>
<dbReference type="InterPro" id="IPR000195">
    <property type="entry name" value="Rab-GAP-TBC_dom"/>
</dbReference>
<evidence type="ECO:0000259" key="2">
    <source>
        <dbReference type="PROSITE" id="PS50086"/>
    </source>
</evidence>
<feature type="compositionally biased region" description="Polar residues" evidence="1">
    <location>
        <begin position="100"/>
        <end position="118"/>
    </location>
</feature>
<dbReference type="FunFam" id="1.10.472.80:FF:000001">
    <property type="entry name" value="TBC1 domain family member 22B"/>
    <property type="match status" value="1"/>
</dbReference>
<gene>
    <name evidence="3" type="ORF">PsYK624_084280</name>
</gene>
<dbReference type="OrthoDB" id="26371at2759"/>
<dbReference type="PANTHER" id="PTHR22957:SF26">
    <property type="entry name" value="LD44506P"/>
    <property type="match status" value="1"/>
</dbReference>